<gene>
    <name evidence="2" type="ORF">BB021_18015</name>
</gene>
<sequence>MNMKNFINIVVLVTLISGVFFLNYLLKKHFRIGNKIPEISREEKQIKISVETLKKLISLAQENNPEFYEKFKEAHPSFYERLLKVNPKLSHSDLEYCALMRLNLDTKKIATIKRSSVGAIESKKYRIRKKLDISTEKNIYIWLMDK</sequence>
<proteinExistence type="predicted"/>
<dbReference type="Proteomes" id="UP000190016">
    <property type="component" value="Unassembled WGS sequence"/>
</dbReference>
<comment type="caution">
    <text evidence="2">The sequence shown here is derived from an EMBL/GenBank/DDBJ whole genome shotgun (WGS) entry which is preliminary data.</text>
</comment>
<keyword evidence="1" id="KW-0812">Transmembrane</keyword>
<dbReference type="EMBL" id="MBDS01000001">
    <property type="protein sequence ID" value="OPB94500.1"/>
    <property type="molecule type" value="Genomic_DNA"/>
</dbReference>
<accession>A0ABX3NH34</accession>
<evidence type="ECO:0000313" key="2">
    <source>
        <dbReference type="EMBL" id="OPB94500.1"/>
    </source>
</evidence>
<organism evidence="2 3">
    <name type="scientific">Elizabethkingia ursingii</name>
    <dbReference type="NCBI Taxonomy" id="1756150"/>
    <lineage>
        <taxon>Bacteria</taxon>
        <taxon>Pseudomonadati</taxon>
        <taxon>Bacteroidota</taxon>
        <taxon>Flavobacteriia</taxon>
        <taxon>Flavobacteriales</taxon>
        <taxon>Weeksellaceae</taxon>
        <taxon>Elizabethkingia</taxon>
    </lineage>
</organism>
<feature type="transmembrane region" description="Helical" evidence="1">
    <location>
        <begin position="6"/>
        <end position="26"/>
    </location>
</feature>
<evidence type="ECO:0000313" key="3">
    <source>
        <dbReference type="Proteomes" id="UP000190016"/>
    </source>
</evidence>
<keyword evidence="1" id="KW-1133">Transmembrane helix</keyword>
<evidence type="ECO:0008006" key="4">
    <source>
        <dbReference type="Google" id="ProtNLM"/>
    </source>
</evidence>
<evidence type="ECO:0000256" key="1">
    <source>
        <dbReference type="SAM" id="Phobius"/>
    </source>
</evidence>
<dbReference type="SUPFAM" id="SSF46894">
    <property type="entry name" value="C-terminal effector domain of the bipartite response regulators"/>
    <property type="match status" value="1"/>
</dbReference>
<keyword evidence="3" id="KW-1185">Reference proteome</keyword>
<keyword evidence="1" id="KW-0472">Membrane</keyword>
<name>A0ABX3NH34_9FLAO</name>
<protein>
    <recommendedName>
        <fullName evidence="4">HTH luxR-type domain-containing protein</fullName>
    </recommendedName>
</protein>
<dbReference type="InterPro" id="IPR016032">
    <property type="entry name" value="Sig_transdc_resp-reg_C-effctor"/>
</dbReference>
<reference evidence="2 3" key="1">
    <citation type="submission" date="2016-07" db="EMBL/GenBank/DDBJ databases">
        <title>Revisiting the Taxonomy of the Elizabethkingia Genus based on Whole-Genome Sequencing, Optical Mapping, and MALDI-TOF.</title>
        <authorList>
            <person name="Nicholson A.C."/>
        </authorList>
    </citation>
    <scope>NUCLEOTIDE SEQUENCE [LARGE SCALE GENOMIC DNA]</scope>
    <source>
        <strain evidence="2 3">C1558</strain>
    </source>
</reference>